<protein>
    <submittedName>
        <fullName evidence="2">PE family protein</fullName>
    </submittedName>
</protein>
<comment type="caution">
    <text evidence="2">The sequence shown here is derived from an EMBL/GenBank/DDBJ whole genome shotgun (WGS) entry which is preliminary data.</text>
</comment>
<dbReference type="Gene3D" id="1.10.287.850">
    <property type="entry name" value="HP0062-like domain"/>
    <property type="match status" value="1"/>
</dbReference>
<dbReference type="Proteomes" id="UP000192739">
    <property type="component" value="Unassembled WGS sequence"/>
</dbReference>
<feature type="non-terminal residue" evidence="2">
    <location>
        <position position="54"/>
    </location>
</feature>
<feature type="domain" description="PE" evidence="1">
    <location>
        <begin position="4"/>
        <end position="54"/>
    </location>
</feature>
<dbReference type="Pfam" id="PF00934">
    <property type="entry name" value="PE"/>
    <property type="match status" value="1"/>
</dbReference>
<evidence type="ECO:0000313" key="2">
    <source>
        <dbReference type="EMBL" id="ORA87413.1"/>
    </source>
</evidence>
<dbReference type="InterPro" id="IPR000084">
    <property type="entry name" value="PE-PGRS_N"/>
</dbReference>
<sequence>MSYLFAVPEFVAAAASDLANIGSTLNTASSAAALPTTQVLAAGADEVSAAVAAL</sequence>
<gene>
    <name evidence="2" type="ORF">BST27_30225</name>
</gene>
<dbReference type="InterPro" id="IPR038332">
    <property type="entry name" value="PPE_sf"/>
</dbReference>
<evidence type="ECO:0000313" key="3">
    <source>
        <dbReference type="Proteomes" id="UP000192739"/>
    </source>
</evidence>
<proteinExistence type="predicted"/>
<dbReference type="RefSeq" id="WP_139805479.1">
    <property type="nucleotide sequence ID" value="NZ_MVHT01000204.1"/>
</dbReference>
<accession>A0A1X0EP92</accession>
<name>A0A1X0EP92_MYCIE</name>
<dbReference type="AlphaFoldDB" id="A0A1X0EP92"/>
<keyword evidence="3" id="KW-1185">Reference proteome</keyword>
<organism evidence="2 3">
    <name type="scientific">Mycobacterium intermedium</name>
    <dbReference type="NCBI Taxonomy" id="28445"/>
    <lineage>
        <taxon>Bacteria</taxon>
        <taxon>Bacillati</taxon>
        <taxon>Actinomycetota</taxon>
        <taxon>Actinomycetes</taxon>
        <taxon>Mycobacteriales</taxon>
        <taxon>Mycobacteriaceae</taxon>
        <taxon>Mycobacterium</taxon>
        <taxon>Mycobacterium simiae complex</taxon>
    </lineage>
</organism>
<evidence type="ECO:0000259" key="1">
    <source>
        <dbReference type="Pfam" id="PF00934"/>
    </source>
</evidence>
<reference evidence="2 3" key="1">
    <citation type="submission" date="2017-02" db="EMBL/GenBank/DDBJ databases">
        <title>The new phylogeny of genus Mycobacterium.</title>
        <authorList>
            <person name="Tortoli E."/>
            <person name="Trovato A."/>
            <person name="Cirillo D.M."/>
        </authorList>
    </citation>
    <scope>NUCLEOTIDE SEQUENCE [LARGE SCALE GENOMIC DNA]</scope>
    <source>
        <strain evidence="2 3">DSM 44049</strain>
    </source>
</reference>
<dbReference type="EMBL" id="MVHT01000204">
    <property type="protein sequence ID" value="ORA87413.1"/>
    <property type="molecule type" value="Genomic_DNA"/>
</dbReference>
<dbReference type="SUPFAM" id="SSF140459">
    <property type="entry name" value="PE/PPE dimer-like"/>
    <property type="match status" value="1"/>
</dbReference>